<accession>A0A8J2SJS6</accession>
<protein>
    <submittedName>
        <fullName evidence="1">Uncharacterized protein</fullName>
    </submittedName>
</protein>
<proteinExistence type="predicted"/>
<dbReference type="EMBL" id="CAKKNE010000002">
    <property type="protein sequence ID" value="CAH0368851.1"/>
    <property type="molecule type" value="Genomic_DNA"/>
</dbReference>
<gene>
    <name evidence="1" type="ORF">PECAL_2P19450</name>
</gene>
<reference evidence="1" key="1">
    <citation type="submission" date="2021-11" db="EMBL/GenBank/DDBJ databases">
        <authorList>
            <consortium name="Genoscope - CEA"/>
            <person name="William W."/>
        </authorList>
    </citation>
    <scope>NUCLEOTIDE SEQUENCE</scope>
</reference>
<name>A0A8J2SJS6_9STRA</name>
<keyword evidence="2" id="KW-1185">Reference proteome</keyword>
<organism evidence="1 2">
    <name type="scientific">Pelagomonas calceolata</name>
    <dbReference type="NCBI Taxonomy" id="35677"/>
    <lineage>
        <taxon>Eukaryota</taxon>
        <taxon>Sar</taxon>
        <taxon>Stramenopiles</taxon>
        <taxon>Ochrophyta</taxon>
        <taxon>Pelagophyceae</taxon>
        <taxon>Pelagomonadales</taxon>
        <taxon>Pelagomonadaceae</taxon>
        <taxon>Pelagomonas</taxon>
    </lineage>
</organism>
<evidence type="ECO:0000313" key="2">
    <source>
        <dbReference type="Proteomes" id="UP000789595"/>
    </source>
</evidence>
<evidence type="ECO:0000313" key="1">
    <source>
        <dbReference type="EMBL" id="CAH0368851.1"/>
    </source>
</evidence>
<sequence>MFVWIYPLAPSRQQNLKKGTSLNEQLNIVIRKGDYGGPVRSPDIRVQIPSWALQEAAVTFCASRPGWGVRGYVAGISEPLLAGNLGLRVLAAWGGCARAAGVPHGLPNRSPDAVTSRA</sequence>
<comment type="caution">
    <text evidence="1">The sequence shown here is derived from an EMBL/GenBank/DDBJ whole genome shotgun (WGS) entry which is preliminary data.</text>
</comment>
<dbReference type="Proteomes" id="UP000789595">
    <property type="component" value="Unassembled WGS sequence"/>
</dbReference>
<dbReference type="AlphaFoldDB" id="A0A8J2SJS6"/>